<dbReference type="Gene3D" id="3.40.30.10">
    <property type="entry name" value="Glutaredoxin"/>
    <property type="match status" value="1"/>
</dbReference>
<feature type="signal peptide" evidence="1">
    <location>
        <begin position="1"/>
        <end position="26"/>
    </location>
</feature>
<dbReference type="OrthoDB" id="25753at2"/>
<evidence type="ECO:0000313" key="4">
    <source>
        <dbReference type="Proteomes" id="UP000251869"/>
    </source>
</evidence>
<organism evidence="3 4">
    <name type="scientific">Planococcus maitriensis</name>
    <dbReference type="NCBI Taxonomy" id="221799"/>
    <lineage>
        <taxon>Bacteria</taxon>
        <taxon>Bacillati</taxon>
        <taxon>Bacillota</taxon>
        <taxon>Bacilli</taxon>
        <taxon>Bacillales</taxon>
        <taxon>Caryophanaceae</taxon>
        <taxon>Planococcus</taxon>
    </lineage>
</organism>
<name>A0A365K1J3_9BACL</name>
<dbReference type="InterPro" id="IPR036249">
    <property type="entry name" value="Thioredoxin-like_sf"/>
</dbReference>
<keyword evidence="4" id="KW-1185">Reference proteome</keyword>
<dbReference type="SUPFAM" id="SSF52833">
    <property type="entry name" value="Thioredoxin-like"/>
    <property type="match status" value="1"/>
</dbReference>
<evidence type="ECO:0000313" key="3">
    <source>
        <dbReference type="EMBL" id="RAZ66489.1"/>
    </source>
</evidence>
<dbReference type="InterPro" id="IPR013766">
    <property type="entry name" value="Thioredoxin_domain"/>
</dbReference>
<gene>
    <name evidence="3" type="ORF">DP119_13765</name>
</gene>
<feature type="chain" id="PRO_5017049014" evidence="1">
    <location>
        <begin position="27"/>
        <end position="171"/>
    </location>
</feature>
<dbReference type="InterPro" id="IPR050553">
    <property type="entry name" value="Thioredoxin_ResA/DsbE_sf"/>
</dbReference>
<evidence type="ECO:0000259" key="2">
    <source>
        <dbReference type="PROSITE" id="PS51352"/>
    </source>
</evidence>
<dbReference type="PROSITE" id="PS51257">
    <property type="entry name" value="PROKAR_LIPOPROTEIN"/>
    <property type="match status" value="1"/>
</dbReference>
<feature type="domain" description="Thioredoxin" evidence="2">
    <location>
        <begin position="29"/>
        <end position="171"/>
    </location>
</feature>
<keyword evidence="1" id="KW-0732">Signal</keyword>
<dbReference type="CDD" id="cd02966">
    <property type="entry name" value="TlpA_like_family"/>
    <property type="match status" value="1"/>
</dbReference>
<dbReference type="PANTHER" id="PTHR42852:SF16">
    <property type="entry name" value="THIOL:DISULFIDE INTERCHANGE PROTEIN TLPA"/>
    <property type="match status" value="1"/>
</dbReference>
<comment type="caution">
    <text evidence="3">The sequence shown here is derived from an EMBL/GenBank/DDBJ whole genome shotgun (WGS) entry which is preliminary data.</text>
</comment>
<protein>
    <submittedName>
        <fullName evidence="3">Thioredoxin</fullName>
    </submittedName>
</protein>
<sequence length="171" mass="19281">MITMKLPFRLLILAALLLAFTSCSEALSENRGPAAPDFALPDLNGTVHHLDDYRGKKVYLLFWASWCSICLSGLNEMEELIESEEDFTVLTVVSPGTYAERNANEFKAWFSSIDHDGDFIVLLDEGGEVYGQYEMEAYPSSVWIGSDGRITERRTGHVTNYEILELMNSIR</sequence>
<dbReference type="PANTHER" id="PTHR42852">
    <property type="entry name" value="THIOL:DISULFIDE INTERCHANGE PROTEIN DSBE"/>
    <property type="match status" value="1"/>
</dbReference>
<proteinExistence type="predicted"/>
<dbReference type="EMBL" id="QLZQ01000007">
    <property type="protein sequence ID" value="RAZ66489.1"/>
    <property type="molecule type" value="Genomic_DNA"/>
</dbReference>
<evidence type="ECO:0000256" key="1">
    <source>
        <dbReference type="SAM" id="SignalP"/>
    </source>
</evidence>
<accession>A0A365K1J3</accession>
<dbReference type="GO" id="GO:0016491">
    <property type="term" value="F:oxidoreductase activity"/>
    <property type="evidence" value="ECO:0007669"/>
    <property type="project" value="InterPro"/>
</dbReference>
<dbReference type="Proteomes" id="UP000251869">
    <property type="component" value="Unassembled WGS sequence"/>
</dbReference>
<dbReference type="InterPro" id="IPR013740">
    <property type="entry name" value="Redoxin"/>
</dbReference>
<dbReference type="Pfam" id="PF08534">
    <property type="entry name" value="Redoxin"/>
    <property type="match status" value="1"/>
</dbReference>
<dbReference type="AlphaFoldDB" id="A0A365K1J3"/>
<reference evidence="3 4" key="1">
    <citation type="submission" date="2018-06" db="EMBL/GenBank/DDBJ databases">
        <title>The draft genome sequences of strains SCU63 and S1.</title>
        <authorList>
            <person name="Gan L."/>
        </authorList>
    </citation>
    <scope>NUCLEOTIDE SEQUENCE [LARGE SCALE GENOMIC DNA]</scope>
    <source>
        <strain evidence="3 4">S1</strain>
    </source>
</reference>
<dbReference type="PROSITE" id="PS51352">
    <property type="entry name" value="THIOREDOXIN_2"/>
    <property type="match status" value="1"/>
</dbReference>